<organism evidence="1 2">
    <name type="scientific">Xenorhabdus nematophila (strain ATCC 19061 / DSM 3370 / CCUG 14189 / LMG 1036 / NCIMB 9965 / AN6)</name>
    <dbReference type="NCBI Taxonomy" id="406817"/>
    <lineage>
        <taxon>Bacteria</taxon>
        <taxon>Pseudomonadati</taxon>
        <taxon>Pseudomonadota</taxon>
        <taxon>Gammaproteobacteria</taxon>
        <taxon>Enterobacterales</taxon>
        <taxon>Morganellaceae</taxon>
        <taxon>Xenorhabdus</taxon>
    </lineage>
</organism>
<accession>D3VDG4</accession>
<name>D3VDG4_XENNA</name>
<dbReference type="Proteomes" id="UP000008075">
    <property type="component" value="Chromosome"/>
</dbReference>
<proteinExistence type="predicted"/>
<evidence type="ECO:0000313" key="2">
    <source>
        <dbReference type="Proteomes" id="UP000008075"/>
    </source>
</evidence>
<dbReference type="HOGENOM" id="CLU_2704009_0_0_6"/>
<dbReference type="STRING" id="406817.XNC1_4179"/>
<keyword evidence="2" id="KW-1185">Reference proteome</keyword>
<reference evidence="1 2" key="1">
    <citation type="journal article" date="2011" name="PLoS ONE">
        <title>The entomopathogenic bacterial endosymbionts xenorhabdus and photorhabdus: convergent lifestyles from divergent genomes.</title>
        <authorList>
            <person name="Chaston J.M."/>
            <person name="Suen G."/>
            <person name="Tucker S.L."/>
            <person name="Andersen A.W."/>
            <person name="Bhasin A."/>
            <person name="Bode E."/>
            <person name="Bode H.B."/>
            <person name="Brachmann A.O."/>
            <person name="Cowles C.E."/>
            <person name="Cowles K.N."/>
            <person name="Darby C."/>
            <person name="de Leon L."/>
            <person name="Drace K."/>
            <person name="Du Z."/>
            <person name="Givaudan A."/>
            <person name="Herbert Tran E.E."/>
            <person name="Jewell K.A."/>
            <person name="Knack J.J."/>
            <person name="Krasomil-Osterfeld K.C."/>
            <person name="Kukor R."/>
            <person name="Lanois A."/>
            <person name="Latreille P."/>
            <person name="Leimgruber N.K."/>
            <person name="Lipke C.M."/>
            <person name="Liu R."/>
            <person name="Lu X."/>
            <person name="Martens E.C."/>
            <person name="Marri P.R."/>
            <person name="Medigue C."/>
            <person name="Menard M.L."/>
            <person name="Miller N.M."/>
            <person name="Morales-Soto N."/>
            <person name="Norton S."/>
            <person name="Ogier J.C."/>
            <person name="Orchard S.S."/>
            <person name="Park D."/>
            <person name="Park Y."/>
            <person name="Qurollo B.A."/>
            <person name="Sugar D.R."/>
            <person name="Richards G.R."/>
            <person name="Rouy Z."/>
            <person name="Slominski B."/>
            <person name="Slominski K."/>
            <person name="Snyder H."/>
            <person name="Tjaden B.C."/>
            <person name="van der Hoeven R."/>
            <person name="Welch R.D."/>
            <person name="Wheeler C."/>
            <person name="Xiang B."/>
            <person name="Barbazuk B."/>
            <person name="Gaudriault S."/>
            <person name="Goodner B."/>
            <person name="Slater S.C."/>
            <person name="Forst S."/>
            <person name="Goldman B.S."/>
            <person name="Goodrich-Blair H."/>
        </authorList>
    </citation>
    <scope>NUCLEOTIDE SEQUENCE [LARGE SCALE GENOMIC DNA]</scope>
    <source>
        <strain evidence="2">ATCC 19061 / DSM 3370 / CCUG 14189 / LMG 1036 / NCIMB 9965 / AN6</strain>
    </source>
</reference>
<protein>
    <submittedName>
        <fullName evidence="1">Uncharacterized protein</fullName>
    </submittedName>
</protein>
<sequence length="73" mass="8609">MPRPIIAFFHPMEHIFFIVLIHVNTCKEAQKNNIINELCWIIDSHNSIETIMLRAYPIKRHSREIKRPDGIAS</sequence>
<evidence type="ECO:0000313" key="1">
    <source>
        <dbReference type="EMBL" id="CBJ92204.1"/>
    </source>
</evidence>
<dbReference type="AlphaFoldDB" id="D3VDG4"/>
<dbReference type="GeneID" id="94018714"/>
<dbReference type="KEGG" id="xne:XNC1_4179"/>
<dbReference type="RefSeq" id="WP_010847757.1">
    <property type="nucleotide sequence ID" value="NC_014228.1"/>
</dbReference>
<gene>
    <name evidence="1" type="ordered locus">XNC1_4179</name>
</gene>
<dbReference type="EMBL" id="FN667742">
    <property type="protein sequence ID" value="CBJ92204.1"/>
    <property type="molecule type" value="Genomic_DNA"/>
</dbReference>